<feature type="region of interest" description="Disordered" evidence="1">
    <location>
        <begin position="1"/>
        <end position="79"/>
    </location>
</feature>
<protein>
    <submittedName>
        <fullName evidence="2">Uncharacterized protein</fullName>
    </submittedName>
</protein>
<accession>A0A5M9KA59</accession>
<organism evidence="2 3">
    <name type="scientific">Monilinia fructicola</name>
    <name type="common">Brown rot fungus</name>
    <name type="synonym">Ciboria fructicola</name>
    <dbReference type="NCBI Taxonomy" id="38448"/>
    <lineage>
        <taxon>Eukaryota</taxon>
        <taxon>Fungi</taxon>
        <taxon>Dikarya</taxon>
        <taxon>Ascomycota</taxon>
        <taxon>Pezizomycotina</taxon>
        <taxon>Leotiomycetes</taxon>
        <taxon>Helotiales</taxon>
        <taxon>Sclerotiniaceae</taxon>
        <taxon>Monilinia</taxon>
    </lineage>
</organism>
<comment type="caution">
    <text evidence="2">The sequence shown here is derived from an EMBL/GenBank/DDBJ whole genome shotgun (WGS) entry which is preliminary data.</text>
</comment>
<name>A0A5M9KA59_MONFR</name>
<gene>
    <name evidence="2" type="ORF">EYC84_007007</name>
</gene>
<dbReference type="Proteomes" id="UP000322873">
    <property type="component" value="Unassembled WGS sequence"/>
</dbReference>
<sequence length="79" mass="8955">MVNGQWSMVNGQWSMVNGPRVDTKLRRKKKNRSSQTPLSKRKGSQVFGLGDSPKPCLSDKRYHKKQSYPTLSPKSPILP</sequence>
<dbReference type="EMBL" id="VICG01000001">
    <property type="protein sequence ID" value="KAA8576982.1"/>
    <property type="molecule type" value="Genomic_DNA"/>
</dbReference>
<evidence type="ECO:0000313" key="2">
    <source>
        <dbReference type="EMBL" id="KAA8576982.1"/>
    </source>
</evidence>
<feature type="compositionally biased region" description="Polar residues" evidence="1">
    <location>
        <begin position="1"/>
        <end position="15"/>
    </location>
</feature>
<reference evidence="2 3" key="1">
    <citation type="submission" date="2019-06" db="EMBL/GenBank/DDBJ databases">
        <title>Genome Sequence of the Brown Rot Fungal Pathogen Monilinia fructicola.</title>
        <authorList>
            <person name="De Miccolis Angelini R.M."/>
            <person name="Landi L."/>
            <person name="Abate D."/>
            <person name="Pollastro S."/>
            <person name="Romanazzi G."/>
            <person name="Faretra F."/>
        </authorList>
    </citation>
    <scope>NUCLEOTIDE SEQUENCE [LARGE SCALE GENOMIC DNA]</scope>
    <source>
        <strain evidence="2 3">Mfrc123</strain>
    </source>
</reference>
<keyword evidence="3" id="KW-1185">Reference proteome</keyword>
<proteinExistence type="predicted"/>
<evidence type="ECO:0000313" key="3">
    <source>
        <dbReference type="Proteomes" id="UP000322873"/>
    </source>
</evidence>
<evidence type="ECO:0000256" key="1">
    <source>
        <dbReference type="SAM" id="MobiDB-lite"/>
    </source>
</evidence>
<dbReference type="AlphaFoldDB" id="A0A5M9KA59"/>